<dbReference type="Gene3D" id="1.25.40.10">
    <property type="entry name" value="Tetratricopeptide repeat domain"/>
    <property type="match status" value="1"/>
</dbReference>
<proteinExistence type="predicted"/>
<dbReference type="SMART" id="SM00028">
    <property type="entry name" value="TPR"/>
    <property type="match status" value="3"/>
</dbReference>
<feature type="repeat" description="TPR" evidence="1">
    <location>
        <begin position="107"/>
        <end position="140"/>
    </location>
</feature>
<dbReference type="PROSITE" id="PS50005">
    <property type="entry name" value="TPR"/>
    <property type="match status" value="2"/>
</dbReference>
<evidence type="ECO:0000313" key="3">
    <source>
        <dbReference type="Proteomes" id="UP000664417"/>
    </source>
</evidence>
<dbReference type="PANTHER" id="PTHR12558:SF13">
    <property type="entry name" value="CELL DIVISION CYCLE PROTEIN 27 HOMOLOG"/>
    <property type="match status" value="1"/>
</dbReference>
<keyword evidence="1" id="KW-0802">TPR repeat</keyword>
<dbReference type="AlphaFoldDB" id="A0A8J7U0G2"/>
<feature type="repeat" description="TPR" evidence="1">
    <location>
        <begin position="175"/>
        <end position="208"/>
    </location>
</feature>
<sequence>MMDEPTSDALDQLNQQWEQRFDAFAEKLMQQTATQMSEALQRIETRLSAVTVQGDPLQTRPLDSGQMSPSDDSLQLNDYGVQLYYCNELGQALQVLEEAAKNAPSSAEIWNNLGVVYSALGHTEKSITAFEKAAQINPHLVDVLNNRGVLALLDSTPEAALELLEQAGDLNPQSLPILLNLAQAHRSLNQMDKAIELWKRIKAIDPSNDEATQFLRQYYQEN</sequence>
<dbReference type="EMBL" id="JAFREP010000001">
    <property type="protein sequence ID" value="MBO1317028.1"/>
    <property type="molecule type" value="Genomic_DNA"/>
</dbReference>
<dbReference type="InterPro" id="IPR019734">
    <property type="entry name" value="TPR_rpt"/>
</dbReference>
<organism evidence="2 3">
    <name type="scientific">Acanthopleuribacter pedis</name>
    <dbReference type="NCBI Taxonomy" id="442870"/>
    <lineage>
        <taxon>Bacteria</taxon>
        <taxon>Pseudomonadati</taxon>
        <taxon>Acidobacteriota</taxon>
        <taxon>Holophagae</taxon>
        <taxon>Acanthopleuribacterales</taxon>
        <taxon>Acanthopleuribacteraceae</taxon>
        <taxon>Acanthopleuribacter</taxon>
    </lineage>
</organism>
<reference evidence="2" key="1">
    <citation type="submission" date="2021-03" db="EMBL/GenBank/DDBJ databases">
        <authorList>
            <person name="Wang G."/>
        </authorList>
    </citation>
    <scope>NUCLEOTIDE SEQUENCE</scope>
    <source>
        <strain evidence="2">KCTC 12899</strain>
    </source>
</reference>
<dbReference type="Pfam" id="PF00515">
    <property type="entry name" value="TPR_1"/>
    <property type="match status" value="1"/>
</dbReference>
<dbReference type="InterPro" id="IPR011990">
    <property type="entry name" value="TPR-like_helical_dom_sf"/>
</dbReference>
<dbReference type="SUPFAM" id="SSF48452">
    <property type="entry name" value="TPR-like"/>
    <property type="match status" value="1"/>
</dbReference>
<dbReference type="PROSITE" id="PS50293">
    <property type="entry name" value="TPR_REGION"/>
    <property type="match status" value="1"/>
</dbReference>
<name>A0A8J7U0G2_9BACT</name>
<dbReference type="Proteomes" id="UP000664417">
    <property type="component" value="Unassembled WGS sequence"/>
</dbReference>
<comment type="caution">
    <text evidence="2">The sequence shown here is derived from an EMBL/GenBank/DDBJ whole genome shotgun (WGS) entry which is preliminary data.</text>
</comment>
<dbReference type="RefSeq" id="WP_207856264.1">
    <property type="nucleotide sequence ID" value="NZ_JAFREP010000001.1"/>
</dbReference>
<accession>A0A8J7U0G2</accession>
<dbReference type="Pfam" id="PF14559">
    <property type="entry name" value="TPR_19"/>
    <property type="match status" value="1"/>
</dbReference>
<dbReference type="PANTHER" id="PTHR12558">
    <property type="entry name" value="CELL DIVISION CYCLE 16,23,27"/>
    <property type="match status" value="1"/>
</dbReference>
<evidence type="ECO:0000313" key="2">
    <source>
        <dbReference type="EMBL" id="MBO1317028.1"/>
    </source>
</evidence>
<gene>
    <name evidence="2" type="ORF">J3U88_01055</name>
</gene>
<keyword evidence="3" id="KW-1185">Reference proteome</keyword>
<protein>
    <submittedName>
        <fullName evidence="2">Tetratricopeptide repeat protein</fullName>
    </submittedName>
</protein>
<evidence type="ECO:0000256" key="1">
    <source>
        <dbReference type="PROSITE-ProRule" id="PRU00339"/>
    </source>
</evidence>